<accession>A0A2Z3H160</accession>
<gene>
    <name evidence="1" type="ORF">DDQ68_19290</name>
</gene>
<dbReference type="OrthoDB" id="3826968at2"/>
<dbReference type="Proteomes" id="UP000245999">
    <property type="component" value="Chromosome"/>
</dbReference>
<dbReference type="AlphaFoldDB" id="A0A2Z3H160"/>
<evidence type="ECO:0000313" key="1">
    <source>
        <dbReference type="EMBL" id="AWM34730.1"/>
    </source>
</evidence>
<dbReference type="EMBL" id="CP029145">
    <property type="protein sequence ID" value="AWM34730.1"/>
    <property type="molecule type" value="Genomic_DNA"/>
</dbReference>
<name>A0A2Z3H160_9BACT</name>
<dbReference type="SUPFAM" id="SSF53335">
    <property type="entry name" value="S-adenosyl-L-methionine-dependent methyltransferases"/>
    <property type="match status" value="1"/>
</dbReference>
<dbReference type="Pfam" id="PF05711">
    <property type="entry name" value="TylF"/>
    <property type="match status" value="1"/>
</dbReference>
<sequence>MSVARFLFHQLASVLSAKSLYLTKSLSYKQEPAPLPINLDYVRYATLGLCAQEIVRRNVLGNVAEVGVYKGDFAKRLNQLFPQRQLYLFDTFAGFADQDVATEVAAGFSAGNQNFADTSVESVLAQMPFPQQCVVKKGFFPATAAGVDDTFCFVSLDADLYDPLLEGLRFFYPRLVPGGFIFVHDFNNDGYKGARQAVLDFCQSQSLSFIPLPDGGGTAVLSK</sequence>
<dbReference type="GO" id="GO:0008168">
    <property type="term" value="F:methyltransferase activity"/>
    <property type="evidence" value="ECO:0007669"/>
    <property type="project" value="UniProtKB-KW"/>
</dbReference>
<dbReference type="PANTHER" id="PTHR40036">
    <property type="entry name" value="MACROCIN O-METHYLTRANSFERASE"/>
    <property type="match status" value="1"/>
</dbReference>
<reference evidence="2" key="1">
    <citation type="submission" date="2018-04" db="EMBL/GenBank/DDBJ databases">
        <title>Complete genome of Antarctic heterotrophic bacterium Hymenobacter nivis.</title>
        <authorList>
            <person name="Terashima M."/>
        </authorList>
    </citation>
    <scope>NUCLEOTIDE SEQUENCE [LARGE SCALE GENOMIC DNA]</scope>
    <source>
        <strain evidence="2">NBRC 111535</strain>
    </source>
</reference>
<protein>
    <submittedName>
        <fullName evidence="1">Methyltransferase</fullName>
    </submittedName>
</protein>
<keyword evidence="1" id="KW-0489">Methyltransferase</keyword>
<dbReference type="InterPro" id="IPR008884">
    <property type="entry name" value="TylF_MeTrfase"/>
</dbReference>
<dbReference type="Gene3D" id="3.40.50.150">
    <property type="entry name" value="Vaccinia Virus protein VP39"/>
    <property type="match status" value="1"/>
</dbReference>
<organism evidence="1 2">
    <name type="scientific">Hymenobacter nivis</name>
    <dbReference type="NCBI Taxonomy" id="1850093"/>
    <lineage>
        <taxon>Bacteria</taxon>
        <taxon>Pseudomonadati</taxon>
        <taxon>Bacteroidota</taxon>
        <taxon>Cytophagia</taxon>
        <taxon>Cytophagales</taxon>
        <taxon>Hymenobacteraceae</taxon>
        <taxon>Hymenobacter</taxon>
    </lineage>
</organism>
<dbReference type="GO" id="GO:0032259">
    <property type="term" value="P:methylation"/>
    <property type="evidence" value="ECO:0007669"/>
    <property type="project" value="UniProtKB-KW"/>
</dbReference>
<dbReference type="PANTHER" id="PTHR40036:SF1">
    <property type="entry name" value="MACROCIN O-METHYLTRANSFERASE"/>
    <property type="match status" value="1"/>
</dbReference>
<proteinExistence type="predicted"/>
<keyword evidence="2" id="KW-1185">Reference proteome</keyword>
<dbReference type="RefSeq" id="WP_109657759.1">
    <property type="nucleotide sequence ID" value="NZ_CP029145.1"/>
</dbReference>
<evidence type="ECO:0000313" key="2">
    <source>
        <dbReference type="Proteomes" id="UP000245999"/>
    </source>
</evidence>
<dbReference type="InterPro" id="IPR029063">
    <property type="entry name" value="SAM-dependent_MTases_sf"/>
</dbReference>
<keyword evidence="1" id="KW-0808">Transferase</keyword>
<dbReference type="KEGG" id="hnv:DDQ68_19290"/>